<dbReference type="GO" id="GO:0009432">
    <property type="term" value="P:SOS response"/>
    <property type="evidence" value="ECO:0007669"/>
    <property type="project" value="UniProtKB-UniRule"/>
</dbReference>
<dbReference type="PANTHER" id="PTHR32182">
    <property type="entry name" value="DNA REPLICATION AND REPAIR PROTEIN RECF"/>
    <property type="match status" value="1"/>
</dbReference>
<keyword evidence="4 6" id="KW-0067">ATP-binding</keyword>
<dbReference type="GO" id="GO:0000731">
    <property type="term" value="P:DNA synthesis involved in DNA repair"/>
    <property type="evidence" value="ECO:0007669"/>
    <property type="project" value="TreeGrafter"/>
</dbReference>
<keyword evidence="8" id="KW-1185">Reference proteome</keyword>
<dbReference type="SUPFAM" id="SSF52540">
    <property type="entry name" value="P-loop containing nucleoside triphosphate hydrolases"/>
    <property type="match status" value="1"/>
</dbReference>
<dbReference type="AlphaFoldDB" id="A0A7W5H1M5"/>
<evidence type="ECO:0000256" key="5">
    <source>
        <dbReference type="ARBA" id="ARBA00023125"/>
    </source>
</evidence>
<evidence type="ECO:0000313" key="8">
    <source>
        <dbReference type="Proteomes" id="UP000544222"/>
    </source>
</evidence>
<comment type="caution">
    <text evidence="6">Lacks conserved residue(s) required for the propagation of feature annotation.</text>
</comment>
<dbReference type="EMBL" id="JACHYB010000001">
    <property type="protein sequence ID" value="MBB3186845.1"/>
    <property type="molecule type" value="Genomic_DNA"/>
</dbReference>
<keyword evidence="6" id="KW-0227">DNA damage</keyword>
<protein>
    <recommendedName>
        <fullName evidence="6">DNA replication and repair protein RecF</fullName>
    </recommendedName>
</protein>
<comment type="function">
    <text evidence="6">The RecF protein is involved in DNA metabolism; it is required for DNA replication and normal SOS inducibility. RecF binds preferentially to single-stranded, linear DNA. It also seems to bind ATP.</text>
</comment>
<organism evidence="7 8">
    <name type="scientific">Microbacter margulisiae</name>
    <dbReference type="NCBI Taxonomy" id="1350067"/>
    <lineage>
        <taxon>Bacteria</taxon>
        <taxon>Pseudomonadati</taxon>
        <taxon>Bacteroidota</taxon>
        <taxon>Bacteroidia</taxon>
        <taxon>Bacteroidales</taxon>
        <taxon>Porphyromonadaceae</taxon>
        <taxon>Microbacter</taxon>
    </lineage>
</organism>
<dbReference type="InterPro" id="IPR042174">
    <property type="entry name" value="RecF_2"/>
</dbReference>
<sequence>MGKTNLLDAIYYLSFCKSFTNPVDIQNIHHAHDFFVIQGIYQRIEGEDTVVYCGLKRRQKKQFKLNKKEYERLSDHIGYLPLVVISPFDSSLISEGSEERRRFVDSVISQYNKLYLIDLIRYNKALMQRNSLIKNNLMQDDLVIDILEEQMAQAAEVIFNARKAFIDEFVPLFEKRFNEITAASEHVLLKYQSQLFSNNLLSALRESREKDKILGYTTVGIHRDDLEMLLDDFPIKRIGSQGQNKSFLIALKLAQYDIVKQSSQLKPMLLLDDLFDKLDAQRVERLVRLVGGNDFGQIFITDTNRDHLIEILKNTNLEVSYFFVDNGTVVRY</sequence>
<evidence type="ECO:0000313" key="7">
    <source>
        <dbReference type="EMBL" id="MBB3186845.1"/>
    </source>
</evidence>
<dbReference type="GO" id="GO:0006302">
    <property type="term" value="P:double-strand break repair"/>
    <property type="evidence" value="ECO:0007669"/>
    <property type="project" value="TreeGrafter"/>
</dbReference>
<keyword evidence="5 6" id="KW-0238">DNA-binding</keyword>
<evidence type="ECO:0000256" key="4">
    <source>
        <dbReference type="ARBA" id="ARBA00022840"/>
    </source>
</evidence>
<dbReference type="Gene3D" id="1.20.1050.90">
    <property type="entry name" value="RecF/RecN/SMC, N-terminal domain"/>
    <property type="match status" value="1"/>
</dbReference>
<keyword evidence="2 6" id="KW-0235">DNA replication</keyword>
<dbReference type="PANTHER" id="PTHR32182:SF0">
    <property type="entry name" value="DNA REPLICATION AND REPAIR PROTEIN RECF"/>
    <property type="match status" value="1"/>
</dbReference>
<dbReference type="GO" id="GO:0005737">
    <property type="term" value="C:cytoplasm"/>
    <property type="evidence" value="ECO:0007669"/>
    <property type="project" value="UniProtKB-SubCell"/>
</dbReference>
<keyword evidence="6" id="KW-0742">SOS response</keyword>
<keyword evidence="3 6" id="KW-0547">Nucleotide-binding</keyword>
<gene>
    <name evidence="6" type="primary">recF</name>
    <name evidence="7" type="ORF">FHX64_001008</name>
</gene>
<dbReference type="InterPro" id="IPR018078">
    <property type="entry name" value="DNA-binding_RecF_CS"/>
</dbReference>
<reference evidence="7 8" key="1">
    <citation type="submission" date="2020-08" db="EMBL/GenBank/DDBJ databases">
        <title>Genomic Encyclopedia of Type Strains, Phase IV (KMG-IV): sequencing the most valuable type-strain genomes for metagenomic binning, comparative biology and taxonomic classification.</title>
        <authorList>
            <person name="Goeker M."/>
        </authorList>
    </citation>
    <scope>NUCLEOTIDE SEQUENCE [LARGE SCALE GENOMIC DNA]</scope>
    <source>
        <strain evidence="7 8">DSM 27471</strain>
    </source>
</reference>
<evidence type="ECO:0000256" key="6">
    <source>
        <dbReference type="HAMAP-Rule" id="MF_00365"/>
    </source>
</evidence>
<evidence type="ECO:0000256" key="2">
    <source>
        <dbReference type="ARBA" id="ARBA00022705"/>
    </source>
</evidence>
<dbReference type="GO" id="GO:0005524">
    <property type="term" value="F:ATP binding"/>
    <property type="evidence" value="ECO:0007669"/>
    <property type="project" value="UniProtKB-UniRule"/>
</dbReference>
<keyword evidence="6" id="KW-0234">DNA repair</keyword>
<dbReference type="GO" id="GO:0003697">
    <property type="term" value="F:single-stranded DNA binding"/>
    <property type="evidence" value="ECO:0007669"/>
    <property type="project" value="UniProtKB-UniRule"/>
</dbReference>
<evidence type="ECO:0000256" key="1">
    <source>
        <dbReference type="ARBA" id="ARBA00022490"/>
    </source>
</evidence>
<comment type="subcellular location">
    <subcellularLocation>
        <location evidence="6">Cytoplasm</location>
    </subcellularLocation>
</comment>
<dbReference type="Proteomes" id="UP000544222">
    <property type="component" value="Unassembled WGS sequence"/>
</dbReference>
<accession>A0A7W5H1M5</accession>
<proteinExistence type="inferred from homology"/>
<dbReference type="GO" id="GO:0006260">
    <property type="term" value="P:DNA replication"/>
    <property type="evidence" value="ECO:0007669"/>
    <property type="project" value="UniProtKB-UniRule"/>
</dbReference>
<dbReference type="HAMAP" id="MF_00365">
    <property type="entry name" value="RecF"/>
    <property type="match status" value="1"/>
</dbReference>
<comment type="caution">
    <text evidence="7">The sequence shown here is derived from an EMBL/GenBank/DDBJ whole genome shotgun (WGS) entry which is preliminary data.</text>
</comment>
<evidence type="ECO:0000256" key="3">
    <source>
        <dbReference type="ARBA" id="ARBA00022741"/>
    </source>
</evidence>
<dbReference type="InterPro" id="IPR001238">
    <property type="entry name" value="DNA-binding_RecF"/>
</dbReference>
<comment type="similarity">
    <text evidence="6">Belongs to the RecF family.</text>
</comment>
<dbReference type="Gene3D" id="3.40.50.300">
    <property type="entry name" value="P-loop containing nucleotide triphosphate hydrolases"/>
    <property type="match status" value="1"/>
</dbReference>
<dbReference type="NCBIfam" id="TIGR00611">
    <property type="entry name" value="recf"/>
    <property type="match status" value="1"/>
</dbReference>
<dbReference type="PROSITE" id="PS00617">
    <property type="entry name" value="RECF_1"/>
    <property type="match status" value="1"/>
</dbReference>
<name>A0A7W5H1M5_9PORP</name>
<dbReference type="InterPro" id="IPR027417">
    <property type="entry name" value="P-loop_NTPase"/>
</dbReference>
<keyword evidence="1 6" id="KW-0963">Cytoplasm</keyword>